<feature type="domain" description="SMP-30/Gluconolactonase/LRE-like region" evidence="4">
    <location>
        <begin position="15"/>
        <end position="268"/>
    </location>
</feature>
<organism evidence="5 6">
    <name type="scientific">Vitrella brassicaformis (strain CCMP3155)</name>
    <dbReference type="NCBI Taxonomy" id="1169540"/>
    <lineage>
        <taxon>Eukaryota</taxon>
        <taxon>Sar</taxon>
        <taxon>Alveolata</taxon>
        <taxon>Colpodellida</taxon>
        <taxon>Vitrellaceae</taxon>
        <taxon>Vitrella</taxon>
    </lineage>
</organism>
<comment type="similarity">
    <text evidence="1">Belongs to the SMP-30/CGR1 family.</text>
</comment>
<sequence>MVATAELAYDSRNVLGECPIWSPELQNLLWVDIQGKQIWAYDPESNTAEKWDVPKRPGSFALVKGASPTKKLLVAFEDSVSLYSLEENKVIEKLDDFEADISNTRANDGRADRQGRFVISGYNENYREDGKASAGIWRLDASRKLTKLVQQGVKVGNGLAFSLDGSTMFFCDSPTKEIRSYAYDADTGTVKEDKMEVFWKMPQDKEGITDGSAVDSEGYLWTAWFGQGKVIRISPKGEIDREIALPVPNPTCVAFGGKNLDTLFITTTRRRMTDEELQKYPSAGSLFMIKLSDVKGVEESEFVL</sequence>
<feature type="active site" description="Proton donor/acceptor" evidence="2">
    <location>
        <position position="210"/>
    </location>
</feature>
<dbReference type="AlphaFoldDB" id="A0A0G4E8Z5"/>
<accession>A0A0G4E8Z5</accession>
<dbReference type="GO" id="GO:0004341">
    <property type="term" value="F:gluconolactonase activity"/>
    <property type="evidence" value="ECO:0007669"/>
    <property type="project" value="TreeGrafter"/>
</dbReference>
<dbReference type="PRINTS" id="PR01790">
    <property type="entry name" value="SMP30FAMILY"/>
</dbReference>
<name>A0A0G4E8Z5_VITBC</name>
<dbReference type="EMBL" id="CDMY01000013">
    <property type="protein sequence ID" value="CEL91675.1"/>
    <property type="molecule type" value="Genomic_DNA"/>
</dbReference>
<feature type="binding site" evidence="3">
    <location>
        <position position="17"/>
    </location>
    <ligand>
        <name>a divalent metal cation</name>
        <dbReference type="ChEBI" id="CHEBI:60240"/>
    </ligand>
</feature>
<feature type="binding site" evidence="3">
    <location>
        <position position="107"/>
    </location>
    <ligand>
        <name>substrate</name>
    </ligand>
</feature>
<dbReference type="GO" id="GO:0019853">
    <property type="term" value="P:L-ascorbic acid biosynthetic process"/>
    <property type="evidence" value="ECO:0007669"/>
    <property type="project" value="TreeGrafter"/>
</dbReference>
<dbReference type="VEuPathDB" id="CryptoDB:Vbra_10827"/>
<dbReference type="STRING" id="1169540.A0A0G4E8Z5"/>
<dbReference type="OrthoDB" id="423498at2759"/>
<evidence type="ECO:0000313" key="6">
    <source>
        <dbReference type="Proteomes" id="UP000041254"/>
    </source>
</evidence>
<dbReference type="Gene3D" id="2.120.10.30">
    <property type="entry name" value="TolB, C-terminal domain"/>
    <property type="match status" value="1"/>
</dbReference>
<dbReference type="InParanoid" id="A0A0G4E8Z5"/>
<dbReference type="PANTHER" id="PTHR10907">
    <property type="entry name" value="REGUCALCIN"/>
    <property type="match status" value="1"/>
</dbReference>
<feature type="binding site" evidence="3">
    <location>
        <position position="210"/>
    </location>
    <ligand>
        <name>a divalent metal cation</name>
        <dbReference type="ChEBI" id="CHEBI:60240"/>
    </ligand>
</feature>
<dbReference type="Pfam" id="PF08450">
    <property type="entry name" value="SGL"/>
    <property type="match status" value="1"/>
</dbReference>
<keyword evidence="3" id="KW-0862">Zinc</keyword>
<keyword evidence="3" id="KW-0479">Metal-binding</keyword>
<feature type="binding site" evidence="3">
    <location>
        <position position="157"/>
    </location>
    <ligand>
        <name>a divalent metal cation</name>
        <dbReference type="ChEBI" id="CHEBI:60240"/>
    </ligand>
</feature>
<dbReference type="InterPro" id="IPR005511">
    <property type="entry name" value="SMP-30"/>
</dbReference>
<dbReference type="PANTHER" id="PTHR10907:SF47">
    <property type="entry name" value="REGUCALCIN"/>
    <property type="match status" value="1"/>
</dbReference>
<dbReference type="SUPFAM" id="SSF63829">
    <property type="entry name" value="Calcium-dependent phosphotriesterase"/>
    <property type="match status" value="1"/>
</dbReference>
<dbReference type="InterPro" id="IPR011042">
    <property type="entry name" value="6-blade_b-propeller_TolB-like"/>
</dbReference>
<evidence type="ECO:0000256" key="2">
    <source>
        <dbReference type="PIRSR" id="PIRSR605511-1"/>
    </source>
</evidence>
<evidence type="ECO:0000256" key="1">
    <source>
        <dbReference type="ARBA" id="ARBA00008853"/>
    </source>
</evidence>
<keyword evidence="6" id="KW-1185">Reference proteome</keyword>
<evidence type="ECO:0000259" key="4">
    <source>
        <dbReference type="Pfam" id="PF08450"/>
    </source>
</evidence>
<protein>
    <recommendedName>
        <fullName evidence="4">SMP-30/Gluconolactonase/LRE-like region domain-containing protein</fullName>
    </recommendedName>
</protein>
<comment type="cofactor">
    <cofactor evidence="3">
        <name>Zn(2+)</name>
        <dbReference type="ChEBI" id="CHEBI:29105"/>
    </cofactor>
    <text evidence="3">Binds 1 divalent metal cation per subunit.</text>
</comment>
<gene>
    <name evidence="5" type="ORF">Vbra_10827</name>
</gene>
<evidence type="ECO:0000313" key="5">
    <source>
        <dbReference type="EMBL" id="CEL91675.1"/>
    </source>
</evidence>
<dbReference type="PhylomeDB" id="A0A0G4E8Z5"/>
<proteinExistence type="inferred from homology"/>
<feature type="binding site" evidence="3">
    <location>
        <position position="105"/>
    </location>
    <ligand>
        <name>substrate</name>
    </ligand>
</feature>
<dbReference type="InterPro" id="IPR013658">
    <property type="entry name" value="SGL"/>
</dbReference>
<dbReference type="OMA" id="WAGTMRY"/>
<reference evidence="5 6" key="1">
    <citation type="submission" date="2014-11" db="EMBL/GenBank/DDBJ databases">
        <authorList>
            <person name="Zhu J."/>
            <person name="Qi W."/>
            <person name="Song R."/>
        </authorList>
    </citation>
    <scope>NUCLEOTIDE SEQUENCE [LARGE SCALE GENOMIC DNA]</scope>
</reference>
<dbReference type="GO" id="GO:0005509">
    <property type="term" value="F:calcium ion binding"/>
    <property type="evidence" value="ECO:0007669"/>
    <property type="project" value="TreeGrafter"/>
</dbReference>
<dbReference type="Proteomes" id="UP000041254">
    <property type="component" value="Unassembled WGS sequence"/>
</dbReference>
<evidence type="ECO:0000256" key="3">
    <source>
        <dbReference type="PIRSR" id="PIRSR605511-2"/>
    </source>
</evidence>